<keyword evidence="6 12" id="KW-1133">Transmembrane helix</keyword>
<proteinExistence type="inferred from homology"/>
<feature type="domain" description="Fatty acid desaturase" evidence="13">
    <location>
        <begin position="52"/>
        <end position="250"/>
    </location>
</feature>
<dbReference type="GO" id="GO:0016717">
    <property type="term" value="F:oxidoreductase activity, acting on paired donors, with oxidation of a pair of donors resulting in the reduction of molecular oxygen to two molecules of water"/>
    <property type="evidence" value="ECO:0007669"/>
    <property type="project" value="InterPro"/>
</dbReference>
<keyword evidence="5" id="KW-0276">Fatty acid metabolism</keyword>
<dbReference type="GO" id="GO:0006633">
    <property type="term" value="P:fatty acid biosynthetic process"/>
    <property type="evidence" value="ECO:0007669"/>
    <property type="project" value="UniProtKB-KW"/>
</dbReference>
<comment type="subcellular location">
    <subcellularLocation>
        <location evidence="1">Membrane</location>
        <topology evidence="1">Multi-pass membrane protein</topology>
    </subcellularLocation>
</comment>
<feature type="transmembrane region" description="Helical" evidence="12">
    <location>
        <begin position="79"/>
        <end position="100"/>
    </location>
</feature>
<keyword evidence="4 12" id="KW-0812">Transmembrane</keyword>
<evidence type="ECO:0000256" key="11">
    <source>
        <dbReference type="ARBA" id="ARBA00023160"/>
    </source>
</evidence>
<evidence type="ECO:0000256" key="12">
    <source>
        <dbReference type="SAM" id="Phobius"/>
    </source>
</evidence>
<keyword evidence="7" id="KW-0560">Oxidoreductase</keyword>
<keyword evidence="8" id="KW-0408">Iron</keyword>
<dbReference type="EMBL" id="OUNR01000002">
    <property type="protein sequence ID" value="SPP64161.1"/>
    <property type="molecule type" value="Genomic_DNA"/>
</dbReference>
<comment type="similarity">
    <text evidence="2">Belongs to the fatty acid desaturase type 2 family.</text>
</comment>
<dbReference type="RefSeq" id="WP_219999394.1">
    <property type="nucleotide sequence ID" value="NZ_OUNR01000002.1"/>
</dbReference>
<dbReference type="Proteomes" id="UP000248168">
    <property type="component" value="Unassembled WGS sequence"/>
</dbReference>
<evidence type="ECO:0000256" key="7">
    <source>
        <dbReference type="ARBA" id="ARBA00023002"/>
    </source>
</evidence>
<keyword evidence="9" id="KW-0443">Lipid metabolism</keyword>
<evidence type="ECO:0000313" key="15">
    <source>
        <dbReference type="Proteomes" id="UP000248168"/>
    </source>
</evidence>
<protein>
    <submittedName>
        <fullName evidence="14">Fatty acid desaturase</fullName>
    </submittedName>
</protein>
<evidence type="ECO:0000256" key="8">
    <source>
        <dbReference type="ARBA" id="ARBA00023004"/>
    </source>
</evidence>
<dbReference type="CDD" id="cd03505">
    <property type="entry name" value="Delta9-FADS-like"/>
    <property type="match status" value="1"/>
</dbReference>
<evidence type="ECO:0000259" key="13">
    <source>
        <dbReference type="Pfam" id="PF00487"/>
    </source>
</evidence>
<dbReference type="GO" id="GO:0016020">
    <property type="term" value="C:membrane"/>
    <property type="evidence" value="ECO:0007669"/>
    <property type="project" value="UniProtKB-SubCell"/>
</dbReference>
<evidence type="ECO:0000256" key="9">
    <source>
        <dbReference type="ARBA" id="ARBA00023098"/>
    </source>
</evidence>
<feature type="transmembrane region" description="Helical" evidence="12">
    <location>
        <begin position="164"/>
        <end position="184"/>
    </location>
</feature>
<evidence type="ECO:0000256" key="2">
    <source>
        <dbReference type="ARBA" id="ARBA00008749"/>
    </source>
</evidence>
<evidence type="ECO:0000256" key="6">
    <source>
        <dbReference type="ARBA" id="ARBA00022989"/>
    </source>
</evidence>
<name>A0A330L4F1_9BACT</name>
<dbReference type="PRINTS" id="PR00075">
    <property type="entry name" value="FACDDSATRASE"/>
</dbReference>
<keyword evidence="10 12" id="KW-0472">Membrane</keyword>
<keyword evidence="11" id="KW-0275">Fatty acid biosynthesis</keyword>
<reference evidence="15" key="1">
    <citation type="submission" date="2018-04" db="EMBL/GenBank/DDBJ databases">
        <authorList>
            <person name="Lucker S."/>
            <person name="Sakoula D."/>
        </authorList>
    </citation>
    <scope>NUCLEOTIDE SEQUENCE [LARGE SCALE GENOMIC DNA]</scope>
</reference>
<dbReference type="InParanoid" id="A0A330L4F1"/>
<dbReference type="AlphaFoldDB" id="A0A330L4F1"/>
<evidence type="ECO:0000256" key="4">
    <source>
        <dbReference type="ARBA" id="ARBA00022692"/>
    </source>
</evidence>
<dbReference type="InterPro" id="IPR015876">
    <property type="entry name" value="Acyl-CoA_DS"/>
</dbReference>
<evidence type="ECO:0000256" key="10">
    <source>
        <dbReference type="ARBA" id="ARBA00023136"/>
    </source>
</evidence>
<sequence>MSRQSEASISAQSGSEAIQWATAIPFFLVHLMSLWAIQTGVTLELVLLAIGSYYLRMLAITAGYHRYFSHRSYKTSRVFQFLLAFLAMTSAQKGVLWWAAHHRHHHKYSDQPQDRHSPVQRGFWYSHVGWILTNEYDQTEFSNVQDLMKYPELRLLNRFHYVPPFLYALLIYMIWGFPGLVWGFFISTTVLYHCTFFINSLTHIIGSVRYDSRDGSRNSFILAVVCCGEGWHNNHHYYQSSVNQGWRWWEVDSSYYLLVLLSWFRIVWDLRTPPDHIKANVYVPGN</sequence>
<dbReference type="PANTHER" id="PTHR11351:SF31">
    <property type="entry name" value="DESATURASE 1, ISOFORM A-RELATED"/>
    <property type="match status" value="1"/>
</dbReference>
<accession>A0A330L4F1</accession>
<evidence type="ECO:0000313" key="14">
    <source>
        <dbReference type="EMBL" id="SPP64161.1"/>
    </source>
</evidence>
<keyword evidence="15" id="KW-1185">Reference proteome</keyword>
<evidence type="ECO:0000256" key="3">
    <source>
        <dbReference type="ARBA" id="ARBA00022516"/>
    </source>
</evidence>
<keyword evidence="3" id="KW-0444">Lipid biosynthesis</keyword>
<feature type="transmembrane region" description="Helical" evidence="12">
    <location>
        <begin position="45"/>
        <end position="67"/>
    </location>
</feature>
<evidence type="ECO:0000256" key="1">
    <source>
        <dbReference type="ARBA" id="ARBA00004141"/>
    </source>
</evidence>
<dbReference type="InterPro" id="IPR005804">
    <property type="entry name" value="FA_desaturase_dom"/>
</dbReference>
<gene>
    <name evidence="14" type="ORF">NITLEN_100031</name>
</gene>
<dbReference type="Pfam" id="PF00487">
    <property type="entry name" value="FA_desaturase"/>
    <property type="match status" value="1"/>
</dbReference>
<dbReference type="PANTHER" id="PTHR11351">
    <property type="entry name" value="ACYL-COA DESATURASE"/>
    <property type="match status" value="1"/>
</dbReference>
<organism evidence="14 15">
    <name type="scientific">Nitrospira lenta</name>
    <dbReference type="NCBI Taxonomy" id="1436998"/>
    <lineage>
        <taxon>Bacteria</taxon>
        <taxon>Pseudomonadati</taxon>
        <taxon>Nitrospirota</taxon>
        <taxon>Nitrospiria</taxon>
        <taxon>Nitrospirales</taxon>
        <taxon>Nitrospiraceae</taxon>
        <taxon>Nitrospira</taxon>
    </lineage>
</organism>
<evidence type="ECO:0000256" key="5">
    <source>
        <dbReference type="ARBA" id="ARBA00022832"/>
    </source>
</evidence>